<dbReference type="GO" id="GO:0000287">
    <property type="term" value="F:magnesium ion binding"/>
    <property type="evidence" value="ECO:0007669"/>
    <property type="project" value="InterPro"/>
</dbReference>
<dbReference type="EMBL" id="LR796308">
    <property type="protein sequence ID" value="CAB4135905.1"/>
    <property type="molecule type" value="Genomic_DNA"/>
</dbReference>
<gene>
    <name evidence="3" type="ORF">UFOVP1350_9</name>
    <name evidence="1" type="ORF">UFOVP301_28</name>
    <name evidence="2" type="ORF">UFOVP576_43</name>
</gene>
<dbReference type="EMBL" id="LR796550">
    <property type="protein sequence ID" value="CAB4150868.1"/>
    <property type="molecule type" value="Genomic_DNA"/>
</dbReference>
<dbReference type="GO" id="GO:0006281">
    <property type="term" value="P:DNA repair"/>
    <property type="evidence" value="ECO:0007669"/>
    <property type="project" value="InterPro"/>
</dbReference>
<evidence type="ECO:0000313" key="1">
    <source>
        <dbReference type="EMBL" id="CAB4135905.1"/>
    </source>
</evidence>
<organism evidence="3">
    <name type="scientific">uncultured Caudovirales phage</name>
    <dbReference type="NCBI Taxonomy" id="2100421"/>
    <lineage>
        <taxon>Viruses</taxon>
        <taxon>Duplodnaviria</taxon>
        <taxon>Heunggongvirae</taxon>
        <taxon>Uroviricota</taxon>
        <taxon>Caudoviricetes</taxon>
        <taxon>Peduoviridae</taxon>
        <taxon>Maltschvirus</taxon>
        <taxon>Maltschvirus maltsch</taxon>
    </lineage>
</organism>
<accession>A0A6J5RUE1</accession>
<name>A0A6J5RUE1_9CAUD</name>
<proteinExistence type="predicted"/>
<dbReference type="Gene3D" id="3.30.1330.70">
    <property type="entry name" value="Holliday junction resolvase RusA"/>
    <property type="match status" value="1"/>
</dbReference>
<sequence length="121" mass="13552">MISITITLPLPIRYLSPNARVHWAKRAKLVKASRKVAVLASLDALKLRKPPGWLKAKMEVKAYFKTLTFPDPDNFIASLKSSIDGIADSGIILDDKALWPERPVFAKDAENPRIEITITKE</sequence>
<dbReference type="GO" id="GO:0006310">
    <property type="term" value="P:DNA recombination"/>
    <property type="evidence" value="ECO:0007669"/>
    <property type="project" value="InterPro"/>
</dbReference>
<dbReference type="InterPro" id="IPR036614">
    <property type="entry name" value="RusA-like_sf"/>
</dbReference>
<reference evidence="3" key="1">
    <citation type="submission" date="2020-05" db="EMBL/GenBank/DDBJ databases">
        <authorList>
            <person name="Chiriac C."/>
            <person name="Salcher M."/>
            <person name="Ghai R."/>
            <person name="Kavagutti S V."/>
        </authorList>
    </citation>
    <scope>NUCLEOTIDE SEQUENCE</scope>
</reference>
<dbReference type="SUPFAM" id="SSF103084">
    <property type="entry name" value="Holliday junction resolvase RusA"/>
    <property type="match status" value="1"/>
</dbReference>
<evidence type="ECO:0000313" key="2">
    <source>
        <dbReference type="EMBL" id="CAB4150868.1"/>
    </source>
</evidence>
<protein>
    <submittedName>
        <fullName evidence="3">Uncharacterized protein</fullName>
    </submittedName>
</protein>
<evidence type="ECO:0000313" key="3">
    <source>
        <dbReference type="EMBL" id="CAB4199582.1"/>
    </source>
</evidence>
<dbReference type="EMBL" id="LR797293">
    <property type="protein sequence ID" value="CAB4199582.1"/>
    <property type="molecule type" value="Genomic_DNA"/>
</dbReference>